<sequence>MDVEKPLKDHVIFRGKENREIFLEVRYGRLDDFYHRCGLVGHKLSSCSSNQDPKNHSQHQLRFGPWNKAKHTTIPNPFLKDYINKIQSQPPSSPNTNNRPTCLPTAGEKTGILSIQPAPVQPPMFSQIAPTL</sequence>
<organism evidence="3 4">
    <name type="scientific">Sesamum alatum</name>
    <dbReference type="NCBI Taxonomy" id="300844"/>
    <lineage>
        <taxon>Eukaryota</taxon>
        <taxon>Viridiplantae</taxon>
        <taxon>Streptophyta</taxon>
        <taxon>Embryophyta</taxon>
        <taxon>Tracheophyta</taxon>
        <taxon>Spermatophyta</taxon>
        <taxon>Magnoliopsida</taxon>
        <taxon>eudicotyledons</taxon>
        <taxon>Gunneridae</taxon>
        <taxon>Pentapetalae</taxon>
        <taxon>asterids</taxon>
        <taxon>lamiids</taxon>
        <taxon>Lamiales</taxon>
        <taxon>Pedaliaceae</taxon>
        <taxon>Sesamum</taxon>
    </lineage>
</organism>
<feature type="region of interest" description="Disordered" evidence="1">
    <location>
        <begin position="45"/>
        <end position="69"/>
    </location>
</feature>
<comment type="caution">
    <text evidence="3">The sequence shown here is derived from an EMBL/GenBank/DDBJ whole genome shotgun (WGS) entry which is preliminary data.</text>
</comment>
<feature type="domain" description="Zinc knuckle CX2CX4HX4C" evidence="2">
    <location>
        <begin position="1"/>
        <end position="48"/>
    </location>
</feature>
<evidence type="ECO:0000256" key="1">
    <source>
        <dbReference type="SAM" id="MobiDB-lite"/>
    </source>
</evidence>
<reference evidence="3" key="2">
    <citation type="journal article" date="2024" name="Plant">
        <title>Genomic evolution and insights into agronomic trait innovations of Sesamum species.</title>
        <authorList>
            <person name="Miao H."/>
            <person name="Wang L."/>
            <person name="Qu L."/>
            <person name="Liu H."/>
            <person name="Sun Y."/>
            <person name="Le M."/>
            <person name="Wang Q."/>
            <person name="Wei S."/>
            <person name="Zheng Y."/>
            <person name="Lin W."/>
            <person name="Duan Y."/>
            <person name="Cao H."/>
            <person name="Xiong S."/>
            <person name="Wang X."/>
            <person name="Wei L."/>
            <person name="Li C."/>
            <person name="Ma Q."/>
            <person name="Ju M."/>
            <person name="Zhao R."/>
            <person name="Li G."/>
            <person name="Mu C."/>
            <person name="Tian Q."/>
            <person name="Mei H."/>
            <person name="Zhang T."/>
            <person name="Gao T."/>
            <person name="Zhang H."/>
        </authorList>
    </citation>
    <scope>NUCLEOTIDE SEQUENCE</scope>
    <source>
        <strain evidence="3">3651</strain>
    </source>
</reference>
<name>A0AAE1YYU5_9LAMI</name>
<protein>
    <recommendedName>
        <fullName evidence="2">Zinc knuckle CX2CX4HX4C domain-containing protein</fullName>
    </recommendedName>
</protein>
<keyword evidence="4" id="KW-1185">Reference proteome</keyword>
<proteinExistence type="predicted"/>
<dbReference type="Pfam" id="PF14392">
    <property type="entry name" value="zf-CCHC_4"/>
    <property type="match status" value="1"/>
</dbReference>
<dbReference type="Proteomes" id="UP001293254">
    <property type="component" value="Unassembled WGS sequence"/>
</dbReference>
<dbReference type="InterPro" id="IPR025836">
    <property type="entry name" value="Zn_knuckle_CX2CX4HX4C"/>
</dbReference>
<dbReference type="AlphaFoldDB" id="A0AAE1YYU5"/>
<accession>A0AAE1YYU5</accession>
<evidence type="ECO:0000259" key="2">
    <source>
        <dbReference type="Pfam" id="PF14392"/>
    </source>
</evidence>
<gene>
    <name evidence="3" type="ORF">Salat_0216500</name>
</gene>
<dbReference type="EMBL" id="JACGWO010000001">
    <property type="protein sequence ID" value="KAK4438819.1"/>
    <property type="molecule type" value="Genomic_DNA"/>
</dbReference>
<evidence type="ECO:0000313" key="4">
    <source>
        <dbReference type="Proteomes" id="UP001293254"/>
    </source>
</evidence>
<evidence type="ECO:0000313" key="3">
    <source>
        <dbReference type="EMBL" id="KAK4438819.1"/>
    </source>
</evidence>
<reference evidence="3" key="1">
    <citation type="submission" date="2020-06" db="EMBL/GenBank/DDBJ databases">
        <authorList>
            <person name="Li T."/>
            <person name="Hu X."/>
            <person name="Zhang T."/>
            <person name="Song X."/>
            <person name="Zhang H."/>
            <person name="Dai N."/>
            <person name="Sheng W."/>
            <person name="Hou X."/>
            <person name="Wei L."/>
        </authorList>
    </citation>
    <scope>NUCLEOTIDE SEQUENCE</scope>
    <source>
        <strain evidence="3">3651</strain>
        <tissue evidence="3">Leaf</tissue>
    </source>
</reference>
<feature type="region of interest" description="Disordered" evidence="1">
    <location>
        <begin position="84"/>
        <end position="107"/>
    </location>
</feature>